<proteinExistence type="predicted"/>
<protein>
    <recommendedName>
        <fullName evidence="3">DUF4143 domain-containing protein</fullName>
    </recommendedName>
</protein>
<dbReference type="AlphaFoldDB" id="A0A662D952"/>
<gene>
    <name evidence="1" type="ORF">DRI96_04770</name>
</gene>
<dbReference type="Proteomes" id="UP000267654">
    <property type="component" value="Unassembled WGS sequence"/>
</dbReference>
<dbReference type="EMBL" id="QMQB01000169">
    <property type="protein sequence ID" value="RLE12294.1"/>
    <property type="molecule type" value="Genomic_DNA"/>
</dbReference>
<evidence type="ECO:0000313" key="1">
    <source>
        <dbReference type="EMBL" id="RLE12294.1"/>
    </source>
</evidence>
<accession>A0A662D952</accession>
<reference evidence="1 2" key="1">
    <citation type="submission" date="2018-06" db="EMBL/GenBank/DDBJ databases">
        <title>Extensive metabolic versatility and redundancy in microbially diverse, dynamic hydrothermal sediments.</title>
        <authorList>
            <person name="Dombrowski N."/>
            <person name="Teske A."/>
            <person name="Baker B.J."/>
        </authorList>
    </citation>
    <scope>NUCLEOTIDE SEQUENCE [LARGE SCALE GENOMIC DNA]</scope>
    <source>
        <strain evidence="1">B19_G9</strain>
    </source>
</reference>
<name>A0A662D952_UNCAE</name>
<evidence type="ECO:0008006" key="3">
    <source>
        <dbReference type="Google" id="ProtNLM"/>
    </source>
</evidence>
<organism evidence="1 2">
    <name type="scientific">Aerophobetes bacterium</name>
    <dbReference type="NCBI Taxonomy" id="2030807"/>
    <lineage>
        <taxon>Bacteria</taxon>
        <taxon>Candidatus Aerophobota</taxon>
    </lineage>
</organism>
<sequence length="67" mass="8177">MPIEVKYRGKIQKKDMSALRSFMIRYKVDKGYLLSYDFEKEYAFSWGKNFIIPAWKFLLFSQSYLNF</sequence>
<evidence type="ECO:0000313" key="2">
    <source>
        <dbReference type="Proteomes" id="UP000267654"/>
    </source>
</evidence>
<comment type="caution">
    <text evidence="1">The sequence shown here is derived from an EMBL/GenBank/DDBJ whole genome shotgun (WGS) entry which is preliminary data.</text>
</comment>